<keyword evidence="2" id="KW-0378">Hydrolase</keyword>
<keyword evidence="2" id="KW-0540">Nuclease</keyword>
<name>A0A345CT60_9GAMM</name>
<accession>A0A345CT60</accession>
<evidence type="ECO:0000259" key="1">
    <source>
        <dbReference type="SMART" id="SM00507"/>
    </source>
</evidence>
<gene>
    <name evidence="2" type="ORF">AV903_12200</name>
</gene>
<dbReference type="RefSeq" id="WP_198292564.1">
    <property type="nucleotide sequence ID" value="NZ_CP013970.1"/>
</dbReference>
<dbReference type="GO" id="GO:0004519">
    <property type="term" value="F:endonuclease activity"/>
    <property type="evidence" value="ECO:0007669"/>
    <property type="project" value="UniProtKB-KW"/>
</dbReference>
<dbReference type="EMBL" id="CP013970">
    <property type="protein sequence ID" value="AXF76627.1"/>
    <property type="molecule type" value="Genomic_DNA"/>
</dbReference>
<dbReference type="Proteomes" id="UP000264980">
    <property type="component" value="Chromosome"/>
</dbReference>
<evidence type="ECO:0000313" key="3">
    <source>
        <dbReference type="Proteomes" id="UP000264980"/>
    </source>
</evidence>
<feature type="domain" description="HNH nuclease" evidence="1">
    <location>
        <begin position="38"/>
        <end position="86"/>
    </location>
</feature>
<dbReference type="AlphaFoldDB" id="A0A345CT60"/>
<sequence>MSNLGRVRSKRPKGNYLILKSNRLRHGYVSFRLYKNKSPKAFTAHQLVAKAFVTNPEGKPQVNHINGVKDDNRAENLEWSTRSENQKHAFRTRLNVSASGTLSRNFKGKVVATNIESGKIIILAGTADIQRYGFSPSEVYKVINNASRNAHRGYTFTRAVN</sequence>
<dbReference type="Pfam" id="PF13392">
    <property type="entry name" value="HNH_3"/>
    <property type="match status" value="1"/>
</dbReference>
<keyword evidence="2" id="KW-0255">Endonuclease</keyword>
<dbReference type="SMART" id="SM00507">
    <property type="entry name" value="HNHc"/>
    <property type="match status" value="1"/>
</dbReference>
<dbReference type="InterPro" id="IPR044925">
    <property type="entry name" value="His-Me_finger_sf"/>
</dbReference>
<proteinExistence type="predicted"/>
<evidence type="ECO:0000313" key="2">
    <source>
        <dbReference type="EMBL" id="AXF76627.1"/>
    </source>
</evidence>
<reference evidence="2 3" key="1">
    <citation type="submission" date="2016-01" db="EMBL/GenBank/DDBJ databases">
        <authorList>
            <person name="Oliw E.H."/>
        </authorList>
    </citation>
    <scope>NUCLEOTIDE SEQUENCE [LARGE SCALE GENOMIC DNA]</scope>
    <source>
        <strain evidence="2 3">MDcuke</strain>
    </source>
</reference>
<protein>
    <submittedName>
        <fullName evidence="2">HNH endonuclease</fullName>
    </submittedName>
</protein>
<dbReference type="InterPro" id="IPR003615">
    <property type="entry name" value="HNH_nuc"/>
</dbReference>
<organism evidence="2 3">
    <name type="scientific">Erwinia tracheiphila</name>
    <dbReference type="NCBI Taxonomy" id="65700"/>
    <lineage>
        <taxon>Bacteria</taxon>
        <taxon>Pseudomonadati</taxon>
        <taxon>Pseudomonadota</taxon>
        <taxon>Gammaproteobacteria</taxon>
        <taxon>Enterobacterales</taxon>
        <taxon>Erwiniaceae</taxon>
        <taxon>Erwinia</taxon>
    </lineage>
</organism>
<dbReference type="SUPFAM" id="SSF54060">
    <property type="entry name" value="His-Me finger endonucleases"/>
    <property type="match status" value="1"/>
</dbReference>
<dbReference type="Gene3D" id="3.90.75.20">
    <property type="match status" value="1"/>
</dbReference>